<sequence length="39" mass="4179">MAAVSEVRPGCEADHLSSHISPILNLVFAVRHCAVLDYG</sequence>
<gene>
    <name evidence="1" type="ORF">HMPREF1162_0486</name>
</gene>
<organism evidence="1 2">
    <name type="scientific">[Propionibacterium] namnetense SK182B-JCVI</name>
    <dbReference type="NCBI Taxonomy" id="1051006"/>
    <lineage>
        <taxon>Bacteria</taxon>
        <taxon>Bacillati</taxon>
        <taxon>Actinomycetota</taxon>
        <taxon>Actinomycetes</taxon>
        <taxon>Propionibacteriales</taxon>
        <taxon>Propionibacteriaceae</taxon>
        <taxon>Cutibacterium</taxon>
    </lineage>
</organism>
<accession>F9NTW1</accession>
<evidence type="ECO:0000313" key="2">
    <source>
        <dbReference type="Proteomes" id="UP000007832"/>
    </source>
</evidence>
<dbReference type="Proteomes" id="UP000007832">
    <property type="component" value="Unassembled WGS sequence"/>
</dbReference>
<dbReference type="PATRIC" id="fig|1051006.4.peg.605"/>
<protein>
    <submittedName>
        <fullName evidence="1">Uncharacterized protein</fullName>
    </submittedName>
</protein>
<evidence type="ECO:0000313" key="1">
    <source>
        <dbReference type="EMBL" id="EGR97672.1"/>
    </source>
</evidence>
<proteinExistence type="predicted"/>
<name>F9NTW1_9ACTN</name>
<reference evidence="1 2" key="1">
    <citation type="submission" date="2011-07" db="EMBL/GenBank/DDBJ databases">
        <title>Genome Sequence of Propionibacterium acnes SK182B-JCVI.</title>
        <authorList>
            <person name="Durkin A.S."/>
            <person name="Madupu R."/>
            <person name="Hostetler J."/>
            <person name="Radune D."/>
            <person name="Torralba M."/>
            <person name="Methe B."/>
            <person name="Sutton G."/>
            <person name="Strausberg R.L."/>
            <person name="Nelson K.E."/>
        </authorList>
    </citation>
    <scope>NUCLEOTIDE SEQUENCE [LARGE SCALE GENOMIC DNA]</scope>
    <source>
        <strain evidence="1 2">SK182B-JCVI</strain>
    </source>
</reference>
<dbReference type="AlphaFoldDB" id="F9NTW1"/>
<dbReference type="EMBL" id="AFUN01000007">
    <property type="protein sequence ID" value="EGR97672.1"/>
    <property type="molecule type" value="Genomic_DNA"/>
</dbReference>
<comment type="caution">
    <text evidence="1">The sequence shown here is derived from an EMBL/GenBank/DDBJ whole genome shotgun (WGS) entry which is preliminary data.</text>
</comment>